<dbReference type="ExpressionAtlas" id="Q4QPR4">
    <property type="expression patterns" value="baseline and differential"/>
</dbReference>
<dbReference type="GO" id="GO:0006406">
    <property type="term" value="P:mRNA export from nucleus"/>
    <property type="evidence" value="ECO:0007669"/>
    <property type="project" value="InterPro"/>
</dbReference>
<evidence type="ECO:0000313" key="1">
    <source>
        <dbReference type="EMBL" id="AAY85102.1"/>
    </source>
</evidence>
<dbReference type="HAMAP" id="MF_03046">
    <property type="entry name" value="ENY2_Sus1"/>
    <property type="match status" value="1"/>
</dbReference>
<dbReference type="Bgee" id="FBgn0040670">
    <property type="expression patterns" value="Expressed in early elongation stage spermatid (Drosophila) in testis and 23 other cell types or tissues"/>
</dbReference>
<dbReference type="GO" id="GO:0003713">
    <property type="term" value="F:transcription coactivator activity"/>
    <property type="evidence" value="ECO:0007669"/>
    <property type="project" value="InterPro"/>
</dbReference>
<proteinExistence type="evidence at transcript level"/>
<dbReference type="VEuPathDB" id="VectorBase:FBgn0040670"/>
<dbReference type="Gene3D" id="1.10.246.140">
    <property type="match status" value="1"/>
</dbReference>
<dbReference type="AlphaFoldDB" id="Q4QPR4"/>
<organism evidence="1">
    <name type="scientific">Drosophila melanogaster</name>
    <name type="common">Fruit fly</name>
    <dbReference type="NCBI Taxonomy" id="7227"/>
    <lineage>
        <taxon>Eukaryota</taxon>
        <taxon>Metazoa</taxon>
        <taxon>Ecdysozoa</taxon>
        <taxon>Arthropoda</taxon>
        <taxon>Hexapoda</taxon>
        <taxon>Insecta</taxon>
        <taxon>Pterygota</taxon>
        <taxon>Neoptera</taxon>
        <taxon>Endopterygota</taxon>
        <taxon>Diptera</taxon>
        <taxon>Brachycera</taxon>
        <taxon>Muscomorpha</taxon>
        <taxon>Ephydroidea</taxon>
        <taxon>Drosophilidae</taxon>
        <taxon>Drosophila</taxon>
        <taxon>Sophophora</taxon>
    </lineage>
</organism>
<reference evidence="1" key="1">
    <citation type="submission" date="2005-06" db="EMBL/GenBank/DDBJ databases">
        <authorList>
            <person name="Stapleton M."/>
            <person name="Carlson J."/>
            <person name="Chavez C."/>
            <person name="Frise E."/>
            <person name="George R."/>
            <person name="Pacleb J."/>
            <person name="Park S."/>
            <person name="Wan K."/>
            <person name="Yu C."/>
            <person name="Celniker S."/>
        </authorList>
    </citation>
    <scope>NUCLEOTIDE SEQUENCE</scope>
</reference>
<sequence>AFDFQTNFTDSGLSTFQNTRDNRIKTRTMTINKETGTDPDPGYKPTLRSQDKAALKELLHTRLVECGWHKDIKEMIRNIIMERGVDNINRDQLAAQIVPQARALVPEVVKNEMMLRVHAALDK</sequence>
<dbReference type="InterPro" id="IPR018783">
    <property type="entry name" value="TF_ENY2"/>
</dbReference>
<accession>Q4QPR4</accession>
<dbReference type="Pfam" id="PF10163">
    <property type="entry name" value="EnY2"/>
    <property type="match status" value="1"/>
</dbReference>
<protein>
    <submittedName>
        <fullName evidence="1">IP03279p</fullName>
    </submittedName>
</protein>
<dbReference type="GO" id="GO:0000124">
    <property type="term" value="C:SAGA complex"/>
    <property type="evidence" value="ECO:0007669"/>
    <property type="project" value="InterPro"/>
</dbReference>
<name>Q4QPR4_DROME</name>
<dbReference type="InterPro" id="IPR038212">
    <property type="entry name" value="TF_EnY2_sf"/>
</dbReference>
<dbReference type="HOGENOM" id="CLU_134052_1_3_1"/>
<feature type="non-terminal residue" evidence="1">
    <location>
        <position position="1"/>
    </location>
</feature>
<dbReference type="PANTHER" id="PTHR12514">
    <property type="entry name" value="ENHANCER OF YELLOW 2 TRANSCRIPTION FACTOR"/>
    <property type="match status" value="1"/>
</dbReference>
<dbReference type="GO" id="GO:0005643">
    <property type="term" value="C:nuclear pore"/>
    <property type="evidence" value="ECO:0007669"/>
    <property type="project" value="InterPro"/>
</dbReference>
<dbReference type="OrthoDB" id="6221744at2759"/>
<dbReference type="EMBL" id="BT023702">
    <property type="protein sequence ID" value="AAY85102.1"/>
    <property type="molecule type" value="mRNA"/>
</dbReference>